<feature type="domain" description="C2H2-type" evidence="6">
    <location>
        <begin position="1"/>
        <end position="25"/>
    </location>
</feature>
<keyword evidence="4" id="KW-0862">Zinc</keyword>
<dbReference type="Proteomes" id="UP000479190">
    <property type="component" value="Unassembled WGS sequence"/>
</dbReference>
<evidence type="ECO:0000313" key="8">
    <source>
        <dbReference type="Proteomes" id="UP000479190"/>
    </source>
</evidence>
<dbReference type="PROSITE" id="PS00028">
    <property type="entry name" value="ZINC_FINGER_C2H2_1"/>
    <property type="match status" value="2"/>
</dbReference>
<organism evidence="7 8">
    <name type="scientific">Trichogramma brassicae</name>
    <dbReference type="NCBI Taxonomy" id="86971"/>
    <lineage>
        <taxon>Eukaryota</taxon>
        <taxon>Metazoa</taxon>
        <taxon>Ecdysozoa</taxon>
        <taxon>Arthropoda</taxon>
        <taxon>Hexapoda</taxon>
        <taxon>Insecta</taxon>
        <taxon>Pterygota</taxon>
        <taxon>Neoptera</taxon>
        <taxon>Endopterygota</taxon>
        <taxon>Hymenoptera</taxon>
        <taxon>Apocrita</taxon>
        <taxon>Proctotrupomorpha</taxon>
        <taxon>Chalcidoidea</taxon>
        <taxon>Trichogrammatidae</taxon>
        <taxon>Trichogramma</taxon>
    </lineage>
</organism>
<dbReference type="PANTHER" id="PTHR23226:SF85">
    <property type="entry name" value="ZINC FINGER PROTEIN 397"/>
    <property type="match status" value="1"/>
</dbReference>
<evidence type="ECO:0000313" key="7">
    <source>
        <dbReference type="EMBL" id="CAB0031022.1"/>
    </source>
</evidence>
<dbReference type="GO" id="GO:0000978">
    <property type="term" value="F:RNA polymerase II cis-regulatory region sequence-specific DNA binding"/>
    <property type="evidence" value="ECO:0007669"/>
    <property type="project" value="TreeGrafter"/>
</dbReference>
<dbReference type="GO" id="GO:0008270">
    <property type="term" value="F:zinc ion binding"/>
    <property type="evidence" value="ECO:0007669"/>
    <property type="project" value="UniProtKB-KW"/>
</dbReference>
<dbReference type="GO" id="GO:0000981">
    <property type="term" value="F:DNA-binding transcription factor activity, RNA polymerase II-specific"/>
    <property type="evidence" value="ECO:0007669"/>
    <property type="project" value="TreeGrafter"/>
</dbReference>
<dbReference type="PANTHER" id="PTHR23226">
    <property type="entry name" value="ZINC FINGER AND SCAN DOMAIN-CONTAINING"/>
    <property type="match status" value="1"/>
</dbReference>
<keyword evidence="8" id="KW-1185">Reference proteome</keyword>
<reference evidence="7 8" key="1">
    <citation type="submission" date="2020-02" db="EMBL/GenBank/DDBJ databases">
        <authorList>
            <person name="Ferguson B K."/>
        </authorList>
    </citation>
    <scope>NUCLEOTIDE SEQUENCE [LARGE SCALE GENOMIC DNA]</scope>
</reference>
<keyword evidence="1" id="KW-0479">Metal-binding</keyword>
<proteinExistence type="predicted"/>
<accession>A0A6H5HYY3</accession>
<evidence type="ECO:0000259" key="6">
    <source>
        <dbReference type="PROSITE" id="PS50157"/>
    </source>
</evidence>
<dbReference type="InterPro" id="IPR036236">
    <property type="entry name" value="Znf_C2H2_sf"/>
</dbReference>
<dbReference type="Gene3D" id="3.30.160.60">
    <property type="entry name" value="Classic Zinc Finger"/>
    <property type="match status" value="2"/>
</dbReference>
<dbReference type="InterPro" id="IPR013087">
    <property type="entry name" value="Znf_C2H2_type"/>
</dbReference>
<evidence type="ECO:0000256" key="2">
    <source>
        <dbReference type="ARBA" id="ARBA00022737"/>
    </source>
</evidence>
<keyword evidence="2" id="KW-0677">Repeat</keyword>
<protein>
    <recommendedName>
        <fullName evidence="6">C2H2-type domain-containing protein</fullName>
    </recommendedName>
</protein>
<evidence type="ECO:0000256" key="3">
    <source>
        <dbReference type="ARBA" id="ARBA00022771"/>
    </source>
</evidence>
<keyword evidence="3 5" id="KW-0863">Zinc-finger</keyword>
<dbReference type="PROSITE" id="PS50157">
    <property type="entry name" value="ZINC_FINGER_C2H2_2"/>
    <property type="match status" value="3"/>
</dbReference>
<sequence>MCEKKFGQNCSLLLHQRTIHEGLKDYECDKCDKKFGSQSNLINHQKTVHEGRKDFACDMCEKKFGERSGLIKHQKIVHQGRKDYRCDKCEKKFGDPTRFCVISCIGVCVGAVKRVSLICAAQEIHQRRFYHTYNIIKTSSLRDDNIILRRRLRLALRAQSLC</sequence>
<gene>
    <name evidence="7" type="ORF">TBRA_LOCUS3005</name>
</gene>
<dbReference type="AlphaFoldDB" id="A0A6H5HYY3"/>
<dbReference type="SUPFAM" id="SSF57667">
    <property type="entry name" value="beta-beta-alpha zinc fingers"/>
    <property type="match status" value="2"/>
</dbReference>
<dbReference type="Pfam" id="PF00096">
    <property type="entry name" value="zf-C2H2"/>
    <property type="match status" value="2"/>
</dbReference>
<dbReference type="OrthoDB" id="7685779at2759"/>
<evidence type="ECO:0000256" key="5">
    <source>
        <dbReference type="PROSITE-ProRule" id="PRU00042"/>
    </source>
</evidence>
<name>A0A6H5HYY3_9HYME</name>
<dbReference type="GO" id="GO:0032502">
    <property type="term" value="P:developmental process"/>
    <property type="evidence" value="ECO:0007669"/>
    <property type="project" value="UniProtKB-ARBA"/>
</dbReference>
<dbReference type="EMBL" id="CADCXV010000602">
    <property type="protein sequence ID" value="CAB0031022.1"/>
    <property type="molecule type" value="Genomic_DNA"/>
</dbReference>
<feature type="domain" description="C2H2-type" evidence="6">
    <location>
        <begin position="26"/>
        <end position="54"/>
    </location>
</feature>
<dbReference type="FunFam" id="3.30.160.60:FF:000202">
    <property type="entry name" value="Zinc finger protein 574"/>
    <property type="match status" value="1"/>
</dbReference>
<feature type="domain" description="C2H2-type" evidence="6">
    <location>
        <begin position="55"/>
        <end position="83"/>
    </location>
</feature>
<dbReference type="SMART" id="SM00355">
    <property type="entry name" value="ZnF_C2H2"/>
    <property type="match status" value="3"/>
</dbReference>
<evidence type="ECO:0000256" key="1">
    <source>
        <dbReference type="ARBA" id="ARBA00022723"/>
    </source>
</evidence>
<evidence type="ECO:0000256" key="4">
    <source>
        <dbReference type="ARBA" id="ARBA00022833"/>
    </source>
</evidence>